<dbReference type="RefSeq" id="WP_210760021.1">
    <property type="nucleotide sequence ID" value="NZ_CP060139.1"/>
</dbReference>
<organism evidence="2 3">
    <name type="scientific">Croceimicrobium hydrocarbonivorans</name>
    <dbReference type="NCBI Taxonomy" id="2761580"/>
    <lineage>
        <taxon>Bacteria</taxon>
        <taxon>Pseudomonadati</taxon>
        <taxon>Bacteroidota</taxon>
        <taxon>Flavobacteriia</taxon>
        <taxon>Flavobacteriales</taxon>
        <taxon>Owenweeksiaceae</taxon>
        <taxon>Croceimicrobium</taxon>
    </lineage>
</organism>
<evidence type="ECO:0000256" key="1">
    <source>
        <dbReference type="SAM" id="SignalP"/>
    </source>
</evidence>
<keyword evidence="1" id="KW-0732">Signal</keyword>
<evidence type="ECO:0000313" key="2">
    <source>
        <dbReference type="EMBL" id="QNR25494.1"/>
    </source>
</evidence>
<dbReference type="EMBL" id="CP060139">
    <property type="protein sequence ID" value="QNR25494.1"/>
    <property type="molecule type" value="Genomic_DNA"/>
</dbReference>
<proteinExistence type="predicted"/>
<keyword evidence="3" id="KW-1185">Reference proteome</keyword>
<feature type="signal peptide" evidence="1">
    <location>
        <begin position="1"/>
        <end position="23"/>
    </location>
</feature>
<reference evidence="2 3" key="1">
    <citation type="submission" date="2020-08" db="EMBL/GenBank/DDBJ databases">
        <title>Croceimicrobium hydrocarbonivorans gen. nov., sp. nov., a novel marine bacterium isolated from a bacterial consortium that degrades polyethylene terephthalate.</title>
        <authorList>
            <person name="Liu R."/>
        </authorList>
    </citation>
    <scope>NUCLEOTIDE SEQUENCE [LARGE SCALE GENOMIC DNA]</scope>
    <source>
        <strain evidence="2 3">A20-9</strain>
    </source>
</reference>
<accession>A0A7H0VIE6</accession>
<evidence type="ECO:0008006" key="4">
    <source>
        <dbReference type="Google" id="ProtNLM"/>
    </source>
</evidence>
<dbReference type="PROSITE" id="PS51257">
    <property type="entry name" value="PROKAR_LIPOPROTEIN"/>
    <property type="match status" value="1"/>
</dbReference>
<dbReference type="AlphaFoldDB" id="A0A7H0VIE6"/>
<dbReference type="Proteomes" id="UP000516305">
    <property type="component" value="Chromosome"/>
</dbReference>
<feature type="chain" id="PRO_5029015801" description="Lipoprotein" evidence="1">
    <location>
        <begin position="24"/>
        <end position="206"/>
    </location>
</feature>
<sequence length="206" mass="23074">MKVKVHYCLVLIMTLLLSCVNQGKQGKGDIAGGEKCKEPCDSLGLIGAPQFQGLISNLSFSEWLSVGSEYYYPVNLFERTDSSDNIYFLKQEGSYLYLIEANIIYQEKFNKIRLLPVDFSGGTNSESLSHNLYPPPSVLNTSIEVSSSLISTEKGSSATKLAEVEIKLTSKALREHRYLNAKTDYSNSDRRLRIFRIQISAERGIL</sequence>
<gene>
    <name evidence="2" type="ORF">H4K34_06545</name>
</gene>
<dbReference type="KEGG" id="chyd:H4K34_06545"/>
<name>A0A7H0VIE6_9FLAO</name>
<evidence type="ECO:0000313" key="3">
    <source>
        <dbReference type="Proteomes" id="UP000516305"/>
    </source>
</evidence>
<protein>
    <recommendedName>
        <fullName evidence="4">Lipoprotein</fullName>
    </recommendedName>
</protein>